<protein>
    <submittedName>
        <fullName evidence="2">Uncharacterized protein</fullName>
    </submittedName>
</protein>
<dbReference type="Proteomes" id="UP000823894">
    <property type="component" value="Unassembled WGS sequence"/>
</dbReference>
<evidence type="ECO:0000256" key="1">
    <source>
        <dbReference type="SAM" id="Phobius"/>
    </source>
</evidence>
<keyword evidence="1" id="KW-0472">Membrane</keyword>
<gene>
    <name evidence="2" type="ORF">H9757_11000</name>
</gene>
<dbReference type="AlphaFoldDB" id="A0A9D2SXN3"/>
<organism evidence="2 3">
    <name type="scientific">Candidatus Mediterraneibacter faecigallinarum</name>
    <dbReference type="NCBI Taxonomy" id="2838669"/>
    <lineage>
        <taxon>Bacteria</taxon>
        <taxon>Bacillati</taxon>
        <taxon>Bacillota</taxon>
        <taxon>Clostridia</taxon>
        <taxon>Lachnospirales</taxon>
        <taxon>Lachnospiraceae</taxon>
        <taxon>Mediterraneibacter</taxon>
    </lineage>
</organism>
<feature type="transmembrane region" description="Helical" evidence="1">
    <location>
        <begin position="21"/>
        <end position="48"/>
    </location>
</feature>
<keyword evidence="1" id="KW-0812">Transmembrane</keyword>
<sequence>MKEFSEDRKSTGKIRRGAGKIAGWGILILVCLIVVPIGFIMLILSGIWSLADSGID</sequence>
<proteinExistence type="predicted"/>
<comment type="caution">
    <text evidence="2">The sequence shown here is derived from an EMBL/GenBank/DDBJ whole genome shotgun (WGS) entry which is preliminary data.</text>
</comment>
<keyword evidence="1" id="KW-1133">Transmembrane helix</keyword>
<evidence type="ECO:0000313" key="2">
    <source>
        <dbReference type="EMBL" id="HJC39568.1"/>
    </source>
</evidence>
<name>A0A9D2SXN3_9FIRM</name>
<dbReference type="EMBL" id="DWWK01000182">
    <property type="protein sequence ID" value="HJC39568.1"/>
    <property type="molecule type" value="Genomic_DNA"/>
</dbReference>
<reference evidence="2" key="1">
    <citation type="journal article" date="2021" name="PeerJ">
        <title>Extensive microbial diversity within the chicken gut microbiome revealed by metagenomics and culture.</title>
        <authorList>
            <person name="Gilroy R."/>
            <person name="Ravi A."/>
            <person name="Getino M."/>
            <person name="Pursley I."/>
            <person name="Horton D.L."/>
            <person name="Alikhan N.F."/>
            <person name="Baker D."/>
            <person name="Gharbi K."/>
            <person name="Hall N."/>
            <person name="Watson M."/>
            <person name="Adriaenssens E.M."/>
            <person name="Foster-Nyarko E."/>
            <person name="Jarju S."/>
            <person name="Secka A."/>
            <person name="Antonio M."/>
            <person name="Oren A."/>
            <person name="Chaudhuri R.R."/>
            <person name="La Ragione R."/>
            <person name="Hildebrand F."/>
            <person name="Pallen M.J."/>
        </authorList>
    </citation>
    <scope>NUCLEOTIDE SEQUENCE</scope>
    <source>
        <strain evidence="2">ChiGjej1B1-1692</strain>
    </source>
</reference>
<reference evidence="2" key="2">
    <citation type="submission" date="2021-04" db="EMBL/GenBank/DDBJ databases">
        <authorList>
            <person name="Gilroy R."/>
        </authorList>
    </citation>
    <scope>NUCLEOTIDE SEQUENCE</scope>
    <source>
        <strain evidence="2">ChiGjej1B1-1692</strain>
    </source>
</reference>
<accession>A0A9D2SXN3</accession>
<evidence type="ECO:0000313" key="3">
    <source>
        <dbReference type="Proteomes" id="UP000823894"/>
    </source>
</evidence>